<dbReference type="EMBL" id="JACIJC010000001">
    <property type="protein sequence ID" value="MBB5684982.1"/>
    <property type="molecule type" value="Genomic_DNA"/>
</dbReference>
<keyword evidence="1" id="KW-0175">Coiled coil</keyword>
<name>A0A7W9AG01_9SPHN</name>
<feature type="coiled-coil region" evidence="1">
    <location>
        <begin position="45"/>
        <end position="72"/>
    </location>
</feature>
<evidence type="ECO:0000313" key="3">
    <source>
        <dbReference type="EMBL" id="MBB5684982.1"/>
    </source>
</evidence>
<dbReference type="AlphaFoldDB" id="A0A7W9AG01"/>
<keyword evidence="2" id="KW-0732">Signal</keyword>
<dbReference type="NCBIfam" id="NF010448">
    <property type="entry name" value="PRK13874.1"/>
    <property type="match status" value="1"/>
</dbReference>
<dbReference type="SUPFAM" id="SSF101082">
    <property type="entry name" value="Typo IV secretion system protein TraC"/>
    <property type="match status" value="1"/>
</dbReference>
<gene>
    <name evidence="3" type="ORF">FHS49_000973</name>
</gene>
<dbReference type="RefSeq" id="WP_184015760.1">
    <property type="nucleotide sequence ID" value="NZ_JACIJC010000001.1"/>
</dbReference>
<evidence type="ECO:0000313" key="4">
    <source>
        <dbReference type="Proteomes" id="UP000549617"/>
    </source>
</evidence>
<feature type="chain" id="PRO_5030658652" evidence="2">
    <location>
        <begin position="33"/>
        <end position="244"/>
    </location>
</feature>
<dbReference type="NCBIfam" id="TIGR02780">
    <property type="entry name" value="TrbJ_Ti"/>
    <property type="match status" value="1"/>
</dbReference>
<dbReference type="InterPro" id="IPR014147">
    <property type="entry name" value="T4SS_TrbJ"/>
</dbReference>
<reference evidence="3 4" key="1">
    <citation type="submission" date="2020-08" db="EMBL/GenBank/DDBJ databases">
        <title>Genomic Encyclopedia of Type Strains, Phase IV (KMG-IV): sequencing the most valuable type-strain genomes for metagenomic binning, comparative biology and taxonomic classification.</title>
        <authorList>
            <person name="Goeker M."/>
        </authorList>
    </citation>
    <scope>NUCLEOTIDE SEQUENCE [LARGE SCALE GENOMIC DNA]</scope>
    <source>
        <strain evidence="3 4">DSM 25079</strain>
    </source>
</reference>
<comment type="caution">
    <text evidence="3">The sequence shown here is derived from an EMBL/GenBank/DDBJ whole genome shotgun (WGS) entry which is preliminary data.</text>
</comment>
<dbReference type="Proteomes" id="UP000549617">
    <property type="component" value="Unassembled WGS sequence"/>
</dbReference>
<proteinExistence type="predicted"/>
<sequence>MRPCFLSASVLRVAAIGAAAVTALVPSSPSLAIPVFDTANYTQNLLTAARTLQQINQQIQSLQNEAAMLTQMGKHLQKIDFPQLHAMSETLAQVDQLMAQAQGIGFRVDGLDTQFRSLYPDTFDQSLRLDRRVADARARLDAAMAGFRQTMTVQAKVAESVQADGETLLDLVAKSQGAVGSLHAQQATNQLLALAAKQQFQLQNLMAAQYRSETSEMARRVQAEREARAATKTFLGSGKAYEPR</sequence>
<protein>
    <submittedName>
        <fullName evidence="3">P-type conjugative transfer protein TrbJ</fullName>
    </submittedName>
</protein>
<accession>A0A7W9AG01</accession>
<evidence type="ECO:0000256" key="1">
    <source>
        <dbReference type="SAM" id="Coils"/>
    </source>
</evidence>
<feature type="signal peptide" evidence="2">
    <location>
        <begin position="1"/>
        <end position="32"/>
    </location>
</feature>
<keyword evidence="4" id="KW-1185">Reference proteome</keyword>
<organism evidence="3 4">
    <name type="scientific">Sphingobium boeckii</name>
    <dbReference type="NCBI Taxonomy" id="1082345"/>
    <lineage>
        <taxon>Bacteria</taxon>
        <taxon>Pseudomonadati</taxon>
        <taxon>Pseudomonadota</taxon>
        <taxon>Alphaproteobacteria</taxon>
        <taxon>Sphingomonadales</taxon>
        <taxon>Sphingomonadaceae</taxon>
        <taxon>Sphingobium</taxon>
    </lineage>
</organism>
<evidence type="ECO:0000256" key="2">
    <source>
        <dbReference type="SAM" id="SignalP"/>
    </source>
</evidence>